<evidence type="ECO:0000313" key="1">
    <source>
        <dbReference type="Proteomes" id="UP000887580"/>
    </source>
</evidence>
<organism evidence="1 2">
    <name type="scientific">Panagrolaimus sp. PS1159</name>
    <dbReference type="NCBI Taxonomy" id="55785"/>
    <lineage>
        <taxon>Eukaryota</taxon>
        <taxon>Metazoa</taxon>
        <taxon>Ecdysozoa</taxon>
        <taxon>Nematoda</taxon>
        <taxon>Chromadorea</taxon>
        <taxon>Rhabditida</taxon>
        <taxon>Tylenchina</taxon>
        <taxon>Panagrolaimomorpha</taxon>
        <taxon>Panagrolaimoidea</taxon>
        <taxon>Panagrolaimidae</taxon>
        <taxon>Panagrolaimus</taxon>
    </lineage>
</organism>
<sequence>MLLSKLEKLVLRSLPHDFNFEAMFVFMTKHKFADIRLNVSRGSSNFPYMSHLQNCVDQVVQEGSTQHPPPLISFPGQSEESKTGLMKLYSDFYGSLSDDENDEDGNEDDDDMFDEE</sequence>
<dbReference type="WBParaSite" id="PS1159_v2.g8476.t1">
    <property type="protein sequence ID" value="PS1159_v2.g8476.t1"/>
    <property type="gene ID" value="PS1159_v2.g8476"/>
</dbReference>
<proteinExistence type="predicted"/>
<reference evidence="2" key="1">
    <citation type="submission" date="2022-11" db="UniProtKB">
        <authorList>
            <consortium name="WormBaseParasite"/>
        </authorList>
    </citation>
    <scope>IDENTIFICATION</scope>
</reference>
<accession>A0AC35GT37</accession>
<evidence type="ECO:0000313" key="2">
    <source>
        <dbReference type="WBParaSite" id="PS1159_v2.g8476.t1"/>
    </source>
</evidence>
<protein>
    <submittedName>
        <fullName evidence="2">Uncharacterized protein</fullName>
    </submittedName>
</protein>
<name>A0AC35GT37_9BILA</name>
<dbReference type="Proteomes" id="UP000887580">
    <property type="component" value="Unplaced"/>
</dbReference>